<accession>A0ABU3SF70</accession>
<proteinExistence type="predicted"/>
<gene>
    <name evidence="1" type="ORF">RKE40_26430</name>
</gene>
<keyword evidence="2" id="KW-1185">Reference proteome</keyword>
<dbReference type="EMBL" id="JAWDID010000069">
    <property type="protein sequence ID" value="MDU0343439.1"/>
    <property type="molecule type" value="Genomic_DNA"/>
</dbReference>
<protein>
    <recommendedName>
        <fullName evidence="3">PepSY domain-containing protein</fullName>
    </recommendedName>
</protein>
<name>A0ABU3SF70_9HYPH</name>
<evidence type="ECO:0000313" key="2">
    <source>
        <dbReference type="Proteomes" id="UP001254257"/>
    </source>
</evidence>
<comment type="caution">
    <text evidence="1">The sequence shown here is derived from an EMBL/GenBank/DDBJ whole genome shotgun (WGS) entry which is preliminary data.</text>
</comment>
<sequence>MLMTLLDPTTATFAMLTLVASPVIPADTSQPIACLSASETRDAVSDGKVMQPAAASRHAREAAPGEVVRIRLCRLGDDYVYVVTTLKRDGRVARVTLDGHSGKVADIR</sequence>
<evidence type="ECO:0008006" key="3">
    <source>
        <dbReference type="Google" id="ProtNLM"/>
    </source>
</evidence>
<dbReference type="Proteomes" id="UP001254257">
    <property type="component" value="Unassembled WGS sequence"/>
</dbReference>
<evidence type="ECO:0000313" key="1">
    <source>
        <dbReference type="EMBL" id="MDU0343439.1"/>
    </source>
</evidence>
<dbReference type="RefSeq" id="WP_316021153.1">
    <property type="nucleotide sequence ID" value="NZ_JAWDID010000069.1"/>
</dbReference>
<reference evidence="1 2" key="1">
    <citation type="submission" date="2023-09" db="EMBL/GenBank/DDBJ databases">
        <title>Whole genome shotgun sequencing (WGS) of Bosea sp. ZW T0_25, isolated from stored onions (Allium cepa).</title>
        <authorList>
            <person name="Stoll D.A."/>
            <person name="Huch M."/>
        </authorList>
    </citation>
    <scope>NUCLEOTIDE SEQUENCE [LARGE SCALE GENOMIC DNA]</scope>
    <source>
        <strain evidence="1 2">ZW T0_25</strain>
    </source>
</reference>
<organism evidence="1 2">
    <name type="scientific">Bosea rubneri</name>
    <dbReference type="NCBI Taxonomy" id="3075434"/>
    <lineage>
        <taxon>Bacteria</taxon>
        <taxon>Pseudomonadati</taxon>
        <taxon>Pseudomonadota</taxon>
        <taxon>Alphaproteobacteria</taxon>
        <taxon>Hyphomicrobiales</taxon>
        <taxon>Boseaceae</taxon>
        <taxon>Bosea</taxon>
    </lineage>
</organism>